<accession>A0A7W1WT28</accession>
<dbReference type="PROSITE" id="PS50977">
    <property type="entry name" value="HTH_TETR_2"/>
    <property type="match status" value="1"/>
</dbReference>
<evidence type="ECO:0000256" key="2">
    <source>
        <dbReference type="PROSITE-ProRule" id="PRU00335"/>
    </source>
</evidence>
<evidence type="ECO:0000256" key="1">
    <source>
        <dbReference type="ARBA" id="ARBA00023125"/>
    </source>
</evidence>
<proteinExistence type="predicted"/>
<protein>
    <submittedName>
        <fullName evidence="4">TetR/AcrR family transcriptional regulator</fullName>
    </submittedName>
</protein>
<keyword evidence="1 2" id="KW-0238">DNA-binding</keyword>
<gene>
    <name evidence="4" type="ORF">H1191_14755</name>
</gene>
<evidence type="ECO:0000259" key="3">
    <source>
        <dbReference type="PROSITE" id="PS50977"/>
    </source>
</evidence>
<dbReference type="Proteomes" id="UP000535491">
    <property type="component" value="Unassembled WGS sequence"/>
</dbReference>
<feature type="domain" description="HTH tetR-type" evidence="3">
    <location>
        <begin position="7"/>
        <end position="44"/>
    </location>
</feature>
<evidence type="ECO:0000313" key="4">
    <source>
        <dbReference type="EMBL" id="MBA4495561.1"/>
    </source>
</evidence>
<dbReference type="GO" id="GO:0003677">
    <property type="term" value="F:DNA binding"/>
    <property type="evidence" value="ECO:0007669"/>
    <property type="project" value="UniProtKB-UniRule"/>
</dbReference>
<comment type="caution">
    <text evidence="2">Lacks conserved residue(s) required for the propagation of feature annotation.</text>
</comment>
<name>A0A7W1WT28_9BACL</name>
<dbReference type="EMBL" id="JACEIQ010000016">
    <property type="protein sequence ID" value="MBA4495561.1"/>
    <property type="molecule type" value="Genomic_DNA"/>
</dbReference>
<comment type="caution">
    <text evidence="4">The sequence shown here is derived from an EMBL/GenBank/DDBJ whole genome shotgun (WGS) entry which is preliminary data.</text>
</comment>
<dbReference type="Pfam" id="PF00440">
    <property type="entry name" value="TetR_N"/>
    <property type="match status" value="1"/>
</dbReference>
<organism evidence="4 5">
    <name type="scientific">Paenactinomyces guangxiensis</name>
    <dbReference type="NCBI Taxonomy" id="1490290"/>
    <lineage>
        <taxon>Bacteria</taxon>
        <taxon>Bacillati</taxon>
        <taxon>Bacillota</taxon>
        <taxon>Bacilli</taxon>
        <taxon>Bacillales</taxon>
        <taxon>Thermoactinomycetaceae</taxon>
        <taxon>Paenactinomyces</taxon>
    </lineage>
</organism>
<dbReference type="InterPro" id="IPR001647">
    <property type="entry name" value="HTH_TetR"/>
</dbReference>
<sequence length="44" mass="4600">MSPRTSSKTREAILSAASRLIQNKGITQLTLEAVADKANVSKGG</sequence>
<reference evidence="4 5" key="1">
    <citation type="submission" date="2020-07" db="EMBL/GenBank/DDBJ databases">
        <authorList>
            <person name="Feng H."/>
        </authorList>
    </citation>
    <scope>NUCLEOTIDE SEQUENCE [LARGE SCALE GENOMIC DNA]</scope>
    <source>
        <strain evidence="5">s-10</strain>
    </source>
</reference>
<evidence type="ECO:0000313" key="5">
    <source>
        <dbReference type="Proteomes" id="UP000535491"/>
    </source>
</evidence>
<dbReference type="RefSeq" id="WP_181753133.1">
    <property type="nucleotide sequence ID" value="NZ_JACEIQ010000016.1"/>
</dbReference>
<dbReference type="AlphaFoldDB" id="A0A7W1WT28"/>
<dbReference type="SUPFAM" id="SSF46689">
    <property type="entry name" value="Homeodomain-like"/>
    <property type="match status" value="1"/>
</dbReference>
<dbReference type="InterPro" id="IPR009057">
    <property type="entry name" value="Homeodomain-like_sf"/>
</dbReference>
<dbReference type="Gene3D" id="1.10.357.10">
    <property type="entry name" value="Tetracycline Repressor, domain 2"/>
    <property type="match status" value="1"/>
</dbReference>
<keyword evidence="5" id="KW-1185">Reference proteome</keyword>